<feature type="transmembrane region" description="Helical" evidence="6">
    <location>
        <begin position="714"/>
        <end position="735"/>
    </location>
</feature>
<reference evidence="8 9" key="1">
    <citation type="submission" date="2024-09" db="EMBL/GenBank/DDBJ databases">
        <authorList>
            <person name="Sun Q."/>
            <person name="Mori K."/>
        </authorList>
    </citation>
    <scope>NUCLEOTIDE SEQUENCE [LARGE SCALE GENOMIC DNA]</scope>
    <source>
        <strain evidence="8 9">CCM 7539</strain>
    </source>
</reference>
<gene>
    <name evidence="8" type="ORF">ACFFHK_04815</name>
</gene>
<feature type="transmembrane region" description="Helical" evidence="6">
    <location>
        <begin position="420"/>
        <end position="441"/>
    </location>
</feature>
<comment type="subcellular location">
    <subcellularLocation>
        <location evidence="1">Cell membrane</location>
        <topology evidence="1">Multi-pass membrane protein</topology>
    </subcellularLocation>
</comment>
<keyword evidence="3 6" id="KW-0812">Transmembrane</keyword>
<dbReference type="EMBL" id="JBHLWB010000004">
    <property type="protein sequence ID" value="MFC0309027.1"/>
    <property type="molecule type" value="Genomic_DNA"/>
</dbReference>
<evidence type="ECO:0000256" key="4">
    <source>
        <dbReference type="ARBA" id="ARBA00022989"/>
    </source>
</evidence>
<evidence type="ECO:0000256" key="5">
    <source>
        <dbReference type="ARBA" id="ARBA00023136"/>
    </source>
</evidence>
<comment type="caution">
    <text evidence="8">The sequence shown here is derived from an EMBL/GenBank/DDBJ whole genome shotgun (WGS) entry which is preliminary data.</text>
</comment>
<evidence type="ECO:0000256" key="2">
    <source>
        <dbReference type="ARBA" id="ARBA00022475"/>
    </source>
</evidence>
<dbReference type="RefSeq" id="WP_382370093.1">
    <property type="nucleotide sequence ID" value="NZ_JBHLWB010000004.1"/>
</dbReference>
<evidence type="ECO:0000313" key="9">
    <source>
        <dbReference type="Proteomes" id="UP001589767"/>
    </source>
</evidence>
<dbReference type="SUPFAM" id="SSF82866">
    <property type="entry name" value="Multidrug efflux transporter AcrB transmembrane domain"/>
    <property type="match status" value="2"/>
</dbReference>
<dbReference type="Proteomes" id="UP001589767">
    <property type="component" value="Unassembled WGS sequence"/>
</dbReference>
<feature type="transmembrane region" description="Helical" evidence="6">
    <location>
        <begin position="373"/>
        <end position="393"/>
    </location>
</feature>
<dbReference type="PANTHER" id="PTHR33406">
    <property type="entry name" value="MEMBRANE PROTEIN MJ1562-RELATED"/>
    <property type="match status" value="1"/>
</dbReference>
<feature type="transmembrane region" description="Helical" evidence="6">
    <location>
        <begin position="741"/>
        <end position="763"/>
    </location>
</feature>
<organism evidence="8 9">
    <name type="scientific">Gallibacterium trehalosifermentans</name>
    <dbReference type="NCBI Taxonomy" id="516935"/>
    <lineage>
        <taxon>Bacteria</taxon>
        <taxon>Pseudomonadati</taxon>
        <taxon>Pseudomonadota</taxon>
        <taxon>Gammaproteobacteria</taxon>
        <taxon>Pasteurellales</taxon>
        <taxon>Pasteurellaceae</taxon>
        <taxon>Gallibacterium</taxon>
    </lineage>
</organism>
<keyword evidence="2" id="KW-1003">Cell membrane</keyword>
<dbReference type="PANTHER" id="PTHR33406:SF13">
    <property type="entry name" value="MEMBRANE PROTEIN YDFJ"/>
    <property type="match status" value="1"/>
</dbReference>
<feature type="transmembrane region" description="Helical" evidence="6">
    <location>
        <begin position="648"/>
        <end position="666"/>
    </location>
</feature>
<feature type="transmembrane region" description="Helical" evidence="6">
    <location>
        <begin position="342"/>
        <end position="367"/>
    </location>
</feature>
<feature type="transmembrane region" description="Helical" evidence="6">
    <location>
        <begin position="248"/>
        <end position="267"/>
    </location>
</feature>
<feature type="transmembrane region" description="Helical" evidence="6">
    <location>
        <begin position="274"/>
        <end position="295"/>
    </location>
</feature>
<keyword evidence="5 6" id="KW-0472">Membrane</keyword>
<sequence length="768" mass="86687">MNSKFGLTQNKIHLLIWLACVLLSLAVLIKNSDQIKIEGNLTALLGQSHTVPTEVDKQLSSAVNDSLLWLVKAKTLAAAQQAAGEFVQQLSQLAKLYDIQAQDTAQQTAWQQYFFHHRAMLLTPSLKAALTDPAHYFTYIQSQLYSPVAGVSLQELAQDPLLLTRQQLLQQKQRLQSDNGWLYVKYQDDFYLLIRAKTNAQDLNEKAELVEKINQITTQLTAKNEINIYRRGALFFSHAAAESVERDITIIGTGSLLGIILLLLLVFRSLYPFLLLTSSLFTAMLFGTLATWWWFGEIHLLTLGLSSCLIGVSTDYSLHFLVKRFYASNKSTHLQSPPLNGLKVPLIIAFITTALCYGVMLFVPLAILQQMAVFAIFGLFGALFTVMLAYPCLTVRIKPLTFRYPAVIMGYLQQWQTQRWLRAFTLLLFMLSLLLVSRIQINDDVRLLQSRDPALLQDEQIISQVLQQHNELQYFIVQADNLNDLLANSYTLMQLLQQPAYRTALQPALQLENYIQPIEQQQQNYQQIDRTLTALLPQLNELSEEIIDKYPQQTVSFADFLQGEVGKLFRELYQQHQGKHYLLIPLTKSDSQLANALAAQSENISYHNITQEWSDLFQQTRVHILHILLVSVVIVFILLSWCLTWRKALAIVAVLVLAMSLATATLTLTGQYFNLFSALALMLLLGMGIDYGVFMAKAQTDKQANIESNKETSLSFLAIWLSALTTLLSFGLLTLSETKALVSFASVLCVGISCVFIFIPLVLNIKKT</sequence>
<dbReference type="InterPro" id="IPR050545">
    <property type="entry name" value="Mycobact_MmpL"/>
</dbReference>
<evidence type="ECO:0000256" key="6">
    <source>
        <dbReference type="SAM" id="Phobius"/>
    </source>
</evidence>
<keyword evidence="4 6" id="KW-1133">Transmembrane helix</keyword>
<proteinExistence type="predicted"/>
<dbReference type="InterPro" id="IPR004869">
    <property type="entry name" value="MMPL_dom"/>
</dbReference>
<dbReference type="Pfam" id="PF03176">
    <property type="entry name" value="MMPL"/>
    <property type="match status" value="1"/>
</dbReference>
<evidence type="ECO:0000256" key="3">
    <source>
        <dbReference type="ARBA" id="ARBA00022692"/>
    </source>
</evidence>
<evidence type="ECO:0000313" key="8">
    <source>
        <dbReference type="EMBL" id="MFC0309027.1"/>
    </source>
</evidence>
<feature type="domain" description="Membrane transport protein MMPL" evidence="7">
    <location>
        <begin position="191"/>
        <end position="395"/>
    </location>
</feature>
<feature type="transmembrane region" description="Helical" evidence="6">
    <location>
        <begin position="672"/>
        <end position="693"/>
    </location>
</feature>
<feature type="transmembrane region" description="Helical" evidence="6">
    <location>
        <begin position="301"/>
        <end position="322"/>
    </location>
</feature>
<feature type="transmembrane region" description="Helical" evidence="6">
    <location>
        <begin position="12"/>
        <end position="29"/>
    </location>
</feature>
<protein>
    <submittedName>
        <fullName evidence="8">MMPL family transporter</fullName>
    </submittedName>
</protein>
<keyword evidence="9" id="KW-1185">Reference proteome</keyword>
<evidence type="ECO:0000256" key="1">
    <source>
        <dbReference type="ARBA" id="ARBA00004651"/>
    </source>
</evidence>
<name>A0ABV6H1X7_9PAST</name>
<dbReference type="Gene3D" id="1.20.1640.10">
    <property type="entry name" value="Multidrug efflux transporter AcrB transmembrane domain"/>
    <property type="match status" value="2"/>
</dbReference>
<accession>A0ABV6H1X7</accession>
<evidence type="ECO:0000259" key="7">
    <source>
        <dbReference type="Pfam" id="PF03176"/>
    </source>
</evidence>
<feature type="transmembrane region" description="Helical" evidence="6">
    <location>
        <begin position="624"/>
        <end position="641"/>
    </location>
</feature>